<evidence type="ECO:0000313" key="3">
    <source>
        <dbReference type="Proteomes" id="UP000823775"/>
    </source>
</evidence>
<comment type="caution">
    <text evidence="2">The sequence shown here is derived from an EMBL/GenBank/DDBJ whole genome shotgun (WGS) entry which is preliminary data.</text>
</comment>
<reference evidence="2 3" key="1">
    <citation type="journal article" date="2021" name="BMC Genomics">
        <title>Datura genome reveals duplications of psychoactive alkaloid biosynthetic genes and high mutation rate following tissue culture.</title>
        <authorList>
            <person name="Rajewski A."/>
            <person name="Carter-House D."/>
            <person name="Stajich J."/>
            <person name="Litt A."/>
        </authorList>
    </citation>
    <scope>NUCLEOTIDE SEQUENCE [LARGE SCALE GENOMIC DNA]</scope>
    <source>
        <strain evidence="2">AR-01</strain>
    </source>
</reference>
<feature type="compositionally biased region" description="Polar residues" evidence="1">
    <location>
        <begin position="1"/>
        <end position="21"/>
    </location>
</feature>
<name>A0ABS8RZG9_DATST</name>
<keyword evidence="3" id="KW-1185">Reference proteome</keyword>
<sequence>MRDSLLTQGGSVARSASSGQAYQEVPHFSRRRRPHPGSSHRGAPQANDLSLLWHRPGCEVDEPGPWNRLKHKHLLFLPSESVIIRFSSLSRSPEEFHPTGTRQHTGRERQWGRRRAELCQEDLSGRGFARGQQRHRAERQGARDGEDYPFVVGFPPLSVRGFRLKEESETIGLRSMAGRLRRRREGGFLSAPVKPLRVPMALVTAEGNVKINYFRGKGVPRVEQRSRKWSDLYIFSPLSRHARRVN</sequence>
<dbReference type="EMBL" id="JACEIK010000199">
    <property type="protein sequence ID" value="MCD7452194.1"/>
    <property type="molecule type" value="Genomic_DNA"/>
</dbReference>
<gene>
    <name evidence="2" type="ORF">HAX54_015474</name>
</gene>
<feature type="region of interest" description="Disordered" evidence="1">
    <location>
        <begin position="93"/>
        <end position="113"/>
    </location>
</feature>
<accession>A0ABS8RZG9</accession>
<evidence type="ECO:0000313" key="2">
    <source>
        <dbReference type="EMBL" id="MCD7452194.1"/>
    </source>
</evidence>
<organism evidence="2 3">
    <name type="scientific">Datura stramonium</name>
    <name type="common">Jimsonweed</name>
    <name type="synonym">Common thornapple</name>
    <dbReference type="NCBI Taxonomy" id="4076"/>
    <lineage>
        <taxon>Eukaryota</taxon>
        <taxon>Viridiplantae</taxon>
        <taxon>Streptophyta</taxon>
        <taxon>Embryophyta</taxon>
        <taxon>Tracheophyta</taxon>
        <taxon>Spermatophyta</taxon>
        <taxon>Magnoliopsida</taxon>
        <taxon>eudicotyledons</taxon>
        <taxon>Gunneridae</taxon>
        <taxon>Pentapetalae</taxon>
        <taxon>asterids</taxon>
        <taxon>lamiids</taxon>
        <taxon>Solanales</taxon>
        <taxon>Solanaceae</taxon>
        <taxon>Solanoideae</taxon>
        <taxon>Datureae</taxon>
        <taxon>Datura</taxon>
    </lineage>
</organism>
<protein>
    <submittedName>
        <fullName evidence="2">Uncharacterized protein</fullName>
    </submittedName>
</protein>
<evidence type="ECO:0000256" key="1">
    <source>
        <dbReference type="SAM" id="MobiDB-lite"/>
    </source>
</evidence>
<dbReference type="Proteomes" id="UP000823775">
    <property type="component" value="Unassembled WGS sequence"/>
</dbReference>
<feature type="region of interest" description="Disordered" evidence="1">
    <location>
        <begin position="1"/>
        <end position="45"/>
    </location>
</feature>
<proteinExistence type="predicted"/>